<organism evidence="1 2">
    <name type="scientific">Baia soyae</name>
    <dbReference type="NCBI Taxonomy" id="1544746"/>
    <lineage>
        <taxon>Bacteria</taxon>
        <taxon>Bacillati</taxon>
        <taxon>Bacillota</taxon>
        <taxon>Bacilli</taxon>
        <taxon>Bacillales</taxon>
        <taxon>Thermoactinomycetaceae</taxon>
        <taxon>Baia</taxon>
    </lineage>
</organism>
<proteinExistence type="predicted"/>
<keyword evidence="2" id="KW-1185">Reference proteome</keyword>
<name>A0A4R2RRY9_9BACL</name>
<dbReference type="Proteomes" id="UP000294746">
    <property type="component" value="Unassembled WGS sequence"/>
</dbReference>
<comment type="caution">
    <text evidence="1">The sequence shown here is derived from an EMBL/GenBank/DDBJ whole genome shotgun (WGS) entry which is preliminary data.</text>
</comment>
<accession>A0A4R2RRY9</accession>
<reference evidence="1 2" key="1">
    <citation type="submission" date="2019-03" db="EMBL/GenBank/DDBJ databases">
        <title>Genomic Encyclopedia of Type Strains, Phase IV (KMG-IV): sequencing the most valuable type-strain genomes for metagenomic binning, comparative biology and taxonomic classification.</title>
        <authorList>
            <person name="Goeker M."/>
        </authorList>
    </citation>
    <scope>NUCLEOTIDE SEQUENCE [LARGE SCALE GENOMIC DNA]</scope>
    <source>
        <strain evidence="1 2">DSM 46831</strain>
    </source>
</reference>
<dbReference type="AlphaFoldDB" id="A0A4R2RRY9"/>
<gene>
    <name evidence="1" type="ORF">EDD57_15218</name>
</gene>
<dbReference type="EMBL" id="SLXV01000052">
    <property type="protein sequence ID" value="TCP62651.1"/>
    <property type="molecule type" value="Genomic_DNA"/>
</dbReference>
<protein>
    <submittedName>
        <fullName evidence="1">Uncharacterized protein</fullName>
    </submittedName>
</protein>
<evidence type="ECO:0000313" key="1">
    <source>
        <dbReference type="EMBL" id="TCP62651.1"/>
    </source>
</evidence>
<sequence>MIALKTLHITDLQSNHVSSSYIADHNSFKEAPTLDEKPLTLTKITFSRAYLGR</sequence>
<evidence type="ECO:0000313" key="2">
    <source>
        <dbReference type="Proteomes" id="UP000294746"/>
    </source>
</evidence>